<evidence type="ECO:0008006" key="4">
    <source>
        <dbReference type="Google" id="ProtNLM"/>
    </source>
</evidence>
<sequence length="154" mass="17541">MAKKTILLFVLIAISFTSCDPGIGLAITNKTETEKRIKVIYPANFKFPGDIQYSFGIRDSIKTYDLNKAENYQHPFVVPRLSWDTIAMTYSFNLKANYSATIESRFLASAPTYGQVFIIDNKDTVELKRHGKIFSKKPKLTLGGTWTYIIKDQK</sequence>
<dbReference type="Proteomes" id="UP000598971">
    <property type="component" value="Unassembled WGS sequence"/>
</dbReference>
<comment type="caution">
    <text evidence="2">The sequence shown here is derived from an EMBL/GenBank/DDBJ whole genome shotgun (WGS) entry which is preliminary data.</text>
</comment>
<reference evidence="2" key="1">
    <citation type="submission" date="2019-10" db="EMBL/GenBank/DDBJ databases">
        <title>Draft genome sequence of Panacibacter sp. KCS-6.</title>
        <authorList>
            <person name="Yim K.J."/>
        </authorList>
    </citation>
    <scope>NUCLEOTIDE SEQUENCE</scope>
    <source>
        <strain evidence="2">KCS-6</strain>
    </source>
</reference>
<protein>
    <recommendedName>
        <fullName evidence="4">Lipoprotein</fullName>
    </recommendedName>
</protein>
<dbReference type="PROSITE" id="PS51257">
    <property type="entry name" value="PROKAR_LIPOPROTEIN"/>
    <property type="match status" value="1"/>
</dbReference>
<name>A0A8J8JT49_9BACT</name>
<evidence type="ECO:0000313" key="3">
    <source>
        <dbReference type="Proteomes" id="UP000598971"/>
    </source>
</evidence>
<dbReference type="EMBL" id="WHPF01000002">
    <property type="protein sequence ID" value="NNV54259.1"/>
    <property type="molecule type" value="Genomic_DNA"/>
</dbReference>
<dbReference type="RefSeq" id="WP_171606188.1">
    <property type="nucleotide sequence ID" value="NZ_WHPF01000002.1"/>
</dbReference>
<keyword evidence="1" id="KW-0732">Signal</keyword>
<evidence type="ECO:0000256" key="1">
    <source>
        <dbReference type="SAM" id="SignalP"/>
    </source>
</evidence>
<dbReference type="AlphaFoldDB" id="A0A8J8JT49"/>
<feature type="signal peptide" evidence="1">
    <location>
        <begin position="1"/>
        <end position="19"/>
    </location>
</feature>
<evidence type="ECO:0000313" key="2">
    <source>
        <dbReference type="EMBL" id="NNV54259.1"/>
    </source>
</evidence>
<feature type="chain" id="PRO_5035209829" description="Lipoprotein" evidence="1">
    <location>
        <begin position="20"/>
        <end position="154"/>
    </location>
</feature>
<accession>A0A8J8JT49</accession>
<gene>
    <name evidence="2" type="ORF">GD597_02225</name>
</gene>
<proteinExistence type="predicted"/>
<organism evidence="2 3">
    <name type="scientific">Limnovirga soli</name>
    <dbReference type="NCBI Taxonomy" id="2656915"/>
    <lineage>
        <taxon>Bacteria</taxon>
        <taxon>Pseudomonadati</taxon>
        <taxon>Bacteroidota</taxon>
        <taxon>Chitinophagia</taxon>
        <taxon>Chitinophagales</taxon>
        <taxon>Chitinophagaceae</taxon>
        <taxon>Limnovirga</taxon>
    </lineage>
</organism>
<keyword evidence="3" id="KW-1185">Reference proteome</keyword>